<proteinExistence type="predicted"/>
<organism evidence="2 3">
    <name type="scientific">Rhizoctonia solani</name>
    <dbReference type="NCBI Taxonomy" id="456999"/>
    <lineage>
        <taxon>Eukaryota</taxon>
        <taxon>Fungi</taxon>
        <taxon>Dikarya</taxon>
        <taxon>Basidiomycota</taxon>
        <taxon>Agaricomycotina</taxon>
        <taxon>Agaricomycetes</taxon>
        <taxon>Cantharellales</taxon>
        <taxon>Ceratobasidiaceae</taxon>
        <taxon>Rhizoctonia</taxon>
    </lineage>
</organism>
<reference evidence="2" key="1">
    <citation type="submission" date="2021-01" db="EMBL/GenBank/DDBJ databases">
        <authorList>
            <person name="Kaushik A."/>
        </authorList>
    </citation>
    <scope>NUCLEOTIDE SEQUENCE</scope>
    <source>
        <strain evidence="2">AG4-RS23</strain>
    </source>
</reference>
<dbReference type="EMBL" id="CAJMWY010000327">
    <property type="protein sequence ID" value="CAE6428237.1"/>
    <property type="molecule type" value="Genomic_DNA"/>
</dbReference>
<evidence type="ECO:0000313" key="2">
    <source>
        <dbReference type="EMBL" id="CAE6428237.1"/>
    </source>
</evidence>
<accession>A0A8H2XQM2</accession>
<evidence type="ECO:0000256" key="1">
    <source>
        <dbReference type="SAM" id="MobiDB-lite"/>
    </source>
</evidence>
<name>A0A8H2XQM2_9AGAM</name>
<feature type="region of interest" description="Disordered" evidence="1">
    <location>
        <begin position="246"/>
        <end position="272"/>
    </location>
</feature>
<dbReference type="Proteomes" id="UP000663861">
    <property type="component" value="Unassembled WGS sequence"/>
</dbReference>
<protein>
    <submittedName>
        <fullName evidence="2">Uncharacterized protein</fullName>
    </submittedName>
</protein>
<evidence type="ECO:0000313" key="3">
    <source>
        <dbReference type="Proteomes" id="UP000663861"/>
    </source>
</evidence>
<gene>
    <name evidence="2" type="ORF">RDB_LOCUS22623</name>
</gene>
<dbReference type="AlphaFoldDB" id="A0A8H2XQM2"/>
<sequence length="490" mass="56095">MKDIIGLALGPVVSCSAPASRPLASSVNISLHKFSADRIQLPIILDFDSDKGREDIKNWYRRQPTTRFTYIEYRKDRDGPFRHEFVAAYLNNATICRFDRRAREGMRGHALKDEGTISEDSAHIITSVDTQSRTHLENSDVLLKVELPEGQDIKFVLAVCYAIQFHPRAKSYSLLHYNCYFFSWTLVATLARRAYNWEANTKPIYLWESVEFRLLEYIGAIRDGQKLRVRTSSRLSLGARIRPQVLPVSNEPGHSSGGPRSPKSHPRGPGLMGNIFVKRSRHNSEAYSDISTVEGKVYGRIEQELRDYYPDMPSNTVEMLLLKSQMSPVLMREVSSVFSRAKAISASDMDLGFWSPSKKRARMEEQKTMTRVCDLLTDRIERDIQAVISVDLPDPVFIQPKLEPKEIEADITPDESLENSLETEDNVTEPITHSLQEYVKERMEVHFEQVETYGFGRAEELIDRVEKSMTEIWASVVDMTRHEALLPFLV</sequence>
<comment type="caution">
    <text evidence="2">The sequence shown here is derived from an EMBL/GenBank/DDBJ whole genome shotgun (WGS) entry which is preliminary data.</text>
</comment>